<proteinExistence type="predicted"/>
<dbReference type="SUPFAM" id="SSF46689">
    <property type="entry name" value="Homeodomain-like"/>
    <property type="match status" value="1"/>
</dbReference>
<comment type="caution">
    <text evidence="6">The sequence shown here is derived from an EMBL/GenBank/DDBJ whole genome shotgun (WGS) entry which is preliminary data.</text>
</comment>
<sequence>MSTAPTTGLRARKKRERSDAIVDAAQALVLDRGLDAVTVEDIAASAGISPRTFFNYFDTKDDAVLGQRGLDVDDDAVATFVDGGPTGTLLEDVEALVTAMLATMAGSHDRARRAYTLLEAEPRLLARHAAWLEQHRAEVARLFARRAETLPAAVDPDFASLTVGLLLRAAGDRWESSGCAGELADHVAPAVASLRALLRS</sequence>
<protein>
    <submittedName>
        <fullName evidence="6">TetR/AcrR family transcriptional regulator</fullName>
    </submittedName>
</protein>
<gene>
    <name evidence="6" type="ORF">GCM10023216_27630</name>
</gene>
<keyword evidence="2 4" id="KW-0238">DNA-binding</keyword>
<reference evidence="7" key="1">
    <citation type="journal article" date="2019" name="Int. J. Syst. Evol. Microbiol.">
        <title>The Global Catalogue of Microorganisms (GCM) 10K type strain sequencing project: providing services to taxonomists for standard genome sequencing and annotation.</title>
        <authorList>
            <consortium name="The Broad Institute Genomics Platform"/>
            <consortium name="The Broad Institute Genome Sequencing Center for Infectious Disease"/>
            <person name="Wu L."/>
            <person name="Ma J."/>
        </authorList>
    </citation>
    <scope>NUCLEOTIDE SEQUENCE [LARGE SCALE GENOMIC DNA]</scope>
    <source>
        <strain evidence="7">JCM 18063</strain>
    </source>
</reference>
<evidence type="ECO:0000313" key="6">
    <source>
        <dbReference type="EMBL" id="GAA4733658.1"/>
    </source>
</evidence>
<evidence type="ECO:0000256" key="2">
    <source>
        <dbReference type="ARBA" id="ARBA00023125"/>
    </source>
</evidence>
<evidence type="ECO:0000256" key="4">
    <source>
        <dbReference type="PROSITE-ProRule" id="PRU00335"/>
    </source>
</evidence>
<evidence type="ECO:0000256" key="1">
    <source>
        <dbReference type="ARBA" id="ARBA00023015"/>
    </source>
</evidence>
<feature type="DNA-binding region" description="H-T-H motif" evidence="4">
    <location>
        <begin position="38"/>
        <end position="57"/>
    </location>
</feature>
<evidence type="ECO:0000313" key="7">
    <source>
        <dbReference type="Proteomes" id="UP001500956"/>
    </source>
</evidence>
<dbReference type="InterPro" id="IPR009057">
    <property type="entry name" value="Homeodomain-like_sf"/>
</dbReference>
<keyword evidence="3" id="KW-0804">Transcription</keyword>
<dbReference type="PROSITE" id="PS01081">
    <property type="entry name" value="HTH_TETR_1"/>
    <property type="match status" value="1"/>
</dbReference>
<keyword evidence="1" id="KW-0805">Transcription regulation</keyword>
<dbReference type="PANTHER" id="PTHR30055:SF238">
    <property type="entry name" value="MYCOFACTOCIN BIOSYNTHESIS TRANSCRIPTIONAL REGULATOR MFTR-RELATED"/>
    <property type="match status" value="1"/>
</dbReference>
<dbReference type="Gene3D" id="1.10.357.10">
    <property type="entry name" value="Tetracycline Repressor, domain 2"/>
    <property type="match status" value="1"/>
</dbReference>
<dbReference type="PROSITE" id="PS50977">
    <property type="entry name" value="HTH_TETR_2"/>
    <property type="match status" value="1"/>
</dbReference>
<dbReference type="InterPro" id="IPR050109">
    <property type="entry name" value="HTH-type_TetR-like_transc_reg"/>
</dbReference>
<accession>A0ABP8YQL6</accession>
<evidence type="ECO:0000256" key="3">
    <source>
        <dbReference type="ARBA" id="ARBA00023163"/>
    </source>
</evidence>
<dbReference type="RefSeq" id="WP_172152313.1">
    <property type="nucleotide sequence ID" value="NZ_BAABID010000014.1"/>
</dbReference>
<dbReference type="InterPro" id="IPR001647">
    <property type="entry name" value="HTH_TetR"/>
</dbReference>
<name>A0ABP8YQL6_9MICO</name>
<evidence type="ECO:0000259" key="5">
    <source>
        <dbReference type="PROSITE" id="PS50977"/>
    </source>
</evidence>
<dbReference type="EMBL" id="BAABID010000014">
    <property type="protein sequence ID" value="GAA4733658.1"/>
    <property type="molecule type" value="Genomic_DNA"/>
</dbReference>
<dbReference type="Gene3D" id="1.10.10.60">
    <property type="entry name" value="Homeodomain-like"/>
    <property type="match status" value="1"/>
</dbReference>
<feature type="domain" description="HTH tetR-type" evidence="5">
    <location>
        <begin position="15"/>
        <end position="75"/>
    </location>
</feature>
<dbReference type="PRINTS" id="PR00455">
    <property type="entry name" value="HTHTETR"/>
</dbReference>
<dbReference type="Proteomes" id="UP001500956">
    <property type="component" value="Unassembled WGS sequence"/>
</dbReference>
<dbReference type="PANTHER" id="PTHR30055">
    <property type="entry name" value="HTH-TYPE TRANSCRIPTIONAL REGULATOR RUTR"/>
    <property type="match status" value="1"/>
</dbReference>
<organism evidence="6 7">
    <name type="scientific">Isoptericola chiayiensis</name>
    <dbReference type="NCBI Taxonomy" id="579446"/>
    <lineage>
        <taxon>Bacteria</taxon>
        <taxon>Bacillati</taxon>
        <taxon>Actinomycetota</taxon>
        <taxon>Actinomycetes</taxon>
        <taxon>Micrococcales</taxon>
        <taxon>Promicromonosporaceae</taxon>
        <taxon>Isoptericola</taxon>
    </lineage>
</organism>
<dbReference type="Pfam" id="PF00440">
    <property type="entry name" value="TetR_N"/>
    <property type="match status" value="1"/>
</dbReference>
<dbReference type="InterPro" id="IPR023772">
    <property type="entry name" value="DNA-bd_HTH_TetR-type_CS"/>
</dbReference>
<keyword evidence="7" id="KW-1185">Reference proteome</keyword>